<evidence type="ECO:0000256" key="1">
    <source>
        <dbReference type="ARBA" id="ARBA00004948"/>
    </source>
</evidence>
<feature type="domain" description="Thiamine phosphate synthase/TenI" evidence="3">
    <location>
        <begin position="4"/>
        <end position="167"/>
    </location>
</feature>
<evidence type="ECO:0000256" key="2">
    <source>
        <dbReference type="ARBA" id="ARBA00022977"/>
    </source>
</evidence>
<dbReference type="CDD" id="cd00564">
    <property type="entry name" value="TMP_TenI"/>
    <property type="match status" value="1"/>
</dbReference>
<dbReference type="InterPro" id="IPR036206">
    <property type="entry name" value="ThiamineP_synth_sf"/>
</dbReference>
<protein>
    <recommendedName>
        <fullName evidence="3">Thiamine phosphate synthase/TenI domain-containing protein</fullName>
    </recommendedName>
</protein>
<dbReference type="GO" id="GO:0009228">
    <property type="term" value="P:thiamine biosynthetic process"/>
    <property type="evidence" value="ECO:0007669"/>
    <property type="project" value="UniProtKB-KW"/>
</dbReference>
<gene>
    <name evidence="4" type="ORF">METZ01_LOCUS47085</name>
</gene>
<name>A0A381RSW4_9ZZZZ</name>
<keyword evidence="2" id="KW-0784">Thiamine biosynthesis</keyword>
<reference evidence="4" key="1">
    <citation type="submission" date="2018-05" db="EMBL/GenBank/DDBJ databases">
        <authorList>
            <person name="Lanie J.A."/>
            <person name="Ng W.-L."/>
            <person name="Kazmierczak K.M."/>
            <person name="Andrzejewski T.M."/>
            <person name="Davidsen T.M."/>
            <person name="Wayne K.J."/>
            <person name="Tettelin H."/>
            <person name="Glass J.I."/>
            <person name="Rusch D."/>
            <person name="Podicherti R."/>
            <person name="Tsui H.-C.T."/>
            <person name="Winkler M.E."/>
        </authorList>
    </citation>
    <scope>NUCLEOTIDE SEQUENCE</scope>
</reference>
<dbReference type="Pfam" id="PF02581">
    <property type="entry name" value="TMP-TENI"/>
    <property type="match status" value="1"/>
</dbReference>
<dbReference type="PANTHER" id="PTHR20857">
    <property type="entry name" value="THIAMINE-PHOSPHATE PYROPHOSPHORYLASE"/>
    <property type="match status" value="1"/>
</dbReference>
<evidence type="ECO:0000313" key="4">
    <source>
        <dbReference type="EMBL" id="SUZ94231.1"/>
    </source>
</evidence>
<evidence type="ECO:0000259" key="3">
    <source>
        <dbReference type="Pfam" id="PF02581"/>
    </source>
</evidence>
<dbReference type="GO" id="GO:0004789">
    <property type="term" value="F:thiamine-phosphate diphosphorylase activity"/>
    <property type="evidence" value="ECO:0007669"/>
    <property type="project" value="TreeGrafter"/>
</dbReference>
<dbReference type="PANTHER" id="PTHR20857:SF15">
    <property type="entry name" value="THIAMINE-PHOSPHATE SYNTHASE"/>
    <property type="match status" value="1"/>
</dbReference>
<dbReference type="Gene3D" id="3.20.20.70">
    <property type="entry name" value="Aldolase class I"/>
    <property type="match status" value="1"/>
</dbReference>
<sequence>MLSEESLAKVISKAVSGGVNMVQIREKDLSHDALMKLVGDIVNSVHDRALIAVNTDQPDHVFEGVDIIHRAERSLGLPTPDIVGIGRSVHSEQAAIQAEKRGADYLIAGSVFETGSHPGEKGRGIGFFQTVVECVNTPVIAIGGINASRTRQIMAAGAAGIAVVSAILRAPDPEQAAAKLALSMNPNKIN</sequence>
<dbReference type="GO" id="GO:0005737">
    <property type="term" value="C:cytoplasm"/>
    <property type="evidence" value="ECO:0007669"/>
    <property type="project" value="TreeGrafter"/>
</dbReference>
<dbReference type="AlphaFoldDB" id="A0A381RSW4"/>
<dbReference type="EMBL" id="UINC01002216">
    <property type="protein sequence ID" value="SUZ94231.1"/>
    <property type="molecule type" value="Genomic_DNA"/>
</dbReference>
<comment type="pathway">
    <text evidence="1">Cofactor biosynthesis; thiamine diphosphate biosynthesis.</text>
</comment>
<accession>A0A381RSW4</accession>
<dbReference type="SUPFAM" id="SSF51391">
    <property type="entry name" value="Thiamin phosphate synthase"/>
    <property type="match status" value="1"/>
</dbReference>
<organism evidence="4">
    <name type="scientific">marine metagenome</name>
    <dbReference type="NCBI Taxonomy" id="408172"/>
    <lineage>
        <taxon>unclassified sequences</taxon>
        <taxon>metagenomes</taxon>
        <taxon>ecological metagenomes</taxon>
    </lineage>
</organism>
<dbReference type="InterPro" id="IPR013785">
    <property type="entry name" value="Aldolase_TIM"/>
</dbReference>
<dbReference type="InterPro" id="IPR022998">
    <property type="entry name" value="ThiamineP_synth_TenI"/>
</dbReference>
<proteinExistence type="predicted"/>